<dbReference type="GO" id="GO:0031902">
    <property type="term" value="C:late endosome membrane"/>
    <property type="evidence" value="ECO:0007669"/>
    <property type="project" value="EnsemblFungi"/>
</dbReference>
<dbReference type="Pfam" id="PF16818">
    <property type="entry name" value="SLM4"/>
    <property type="match status" value="1"/>
</dbReference>
<sequence length="160" mass="18048">MINSKNLKNLLSNTLAPVELESVPFSTDSLQSAALISVANGAIISYANTAQPGDSVSSLNNLKMMCLLCKDKWSEDEADLQSQSTKCCYRYQWQLDQGKPYETRIYTYEIEELRVCLAHLPESDLILVLFATQEYPYGLLVLKLKNCLKSFQNIYGYKLG</sequence>
<dbReference type="GO" id="GO:0016237">
    <property type="term" value="P:microautophagy"/>
    <property type="evidence" value="ECO:0007669"/>
    <property type="project" value="EnsemblFungi"/>
</dbReference>
<reference evidence="2" key="2">
    <citation type="submission" date="2012-08" db="EMBL/GenBank/DDBJ databases">
        <title>Genome sequence of Kazachstania naganishii.</title>
        <authorList>
            <person name="Gordon J.L."/>
            <person name="Armisen D."/>
            <person name="Proux-Wera E."/>
            <person name="OhEigeartaigh S.S."/>
            <person name="Byrne K.P."/>
            <person name="Wolfe K.H."/>
        </authorList>
    </citation>
    <scope>NUCLEOTIDE SEQUENCE [LARGE SCALE GENOMIC DNA]</scope>
    <source>
        <strain evidence="2">ATCC MYA-139 / BCRC 22969 / CBS 8797 / CCRC 22969 / KCTC 17520 / NBRC 10181 / NCYC 3082</strain>
    </source>
</reference>
<dbReference type="Gene3D" id="3.30.450.30">
    <property type="entry name" value="Dynein light chain 2a, cytoplasmic"/>
    <property type="match status" value="1"/>
</dbReference>
<dbReference type="GO" id="GO:0007165">
    <property type="term" value="P:signal transduction"/>
    <property type="evidence" value="ECO:0007669"/>
    <property type="project" value="EnsemblFungi"/>
</dbReference>
<accession>J7RR36</accession>
<protein>
    <submittedName>
        <fullName evidence="1">Uncharacterized protein</fullName>
    </submittedName>
</protein>
<dbReference type="AlphaFoldDB" id="J7RR36"/>
<dbReference type="HOGENOM" id="CLU_104687_0_0_1"/>
<keyword evidence="2" id="KW-1185">Reference proteome</keyword>
<dbReference type="eggNOG" id="ENOG502S129">
    <property type="taxonomic scope" value="Eukaryota"/>
</dbReference>
<organism evidence="1 2">
    <name type="scientific">Huiozyma naganishii (strain ATCC MYA-139 / BCRC 22969 / CBS 8797 / KCTC 17520 / NBRC 10181 / NCYC 3082 / Yp74L-3)</name>
    <name type="common">Yeast</name>
    <name type="synonym">Kazachstania naganishii</name>
    <dbReference type="NCBI Taxonomy" id="1071383"/>
    <lineage>
        <taxon>Eukaryota</taxon>
        <taxon>Fungi</taxon>
        <taxon>Dikarya</taxon>
        <taxon>Ascomycota</taxon>
        <taxon>Saccharomycotina</taxon>
        <taxon>Saccharomycetes</taxon>
        <taxon>Saccharomycetales</taxon>
        <taxon>Saccharomycetaceae</taxon>
        <taxon>Huiozyma</taxon>
    </lineage>
</organism>
<dbReference type="GeneID" id="34528063"/>
<dbReference type="RefSeq" id="XP_022466553.1">
    <property type="nucleotide sequence ID" value="XM_022610237.1"/>
</dbReference>
<dbReference type="GO" id="GO:0032456">
    <property type="term" value="P:endocytic recycling"/>
    <property type="evidence" value="ECO:0007669"/>
    <property type="project" value="EnsemblFungi"/>
</dbReference>
<dbReference type="KEGG" id="kng:KNAG_0J02270"/>
<name>J7RR36_HUIN7</name>
<dbReference type="OMA" id="HTCVAQI"/>
<dbReference type="InterPro" id="IPR020233">
    <property type="entry name" value="Slm4"/>
</dbReference>
<dbReference type="GO" id="GO:0000329">
    <property type="term" value="C:fungal-type vacuole membrane"/>
    <property type="evidence" value="ECO:0007669"/>
    <property type="project" value="EnsemblFungi"/>
</dbReference>
<dbReference type="GO" id="GO:0071986">
    <property type="term" value="C:Ragulator complex"/>
    <property type="evidence" value="ECO:0007669"/>
    <property type="project" value="EnsemblFungi"/>
</dbReference>
<dbReference type="Proteomes" id="UP000006310">
    <property type="component" value="Chromosome 10"/>
</dbReference>
<reference evidence="1 2" key="1">
    <citation type="journal article" date="2011" name="Proc. Natl. Acad. Sci. U.S.A.">
        <title>Evolutionary erosion of yeast sex chromosomes by mating-type switching accidents.</title>
        <authorList>
            <person name="Gordon J.L."/>
            <person name="Armisen D."/>
            <person name="Proux-Wera E."/>
            <person name="Oheigeartaigh S.S."/>
            <person name="Byrne K.P."/>
            <person name="Wolfe K.H."/>
        </authorList>
    </citation>
    <scope>NUCLEOTIDE SEQUENCE [LARGE SCALE GENOMIC DNA]</scope>
    <source>
        <strain evidence="2">ATCC MYA-139 / BCRC 22969 / CBS 8797 / CCRC 22969 / KCTC 17520 / NBRC 10181 / NCYC 3082</strain>
    </source>
</reference>
<dbReference type="GO" id="GO:0042802">
    <property type="term" value="F:identical protein binding"/>
    <property type="evidence" value="ECO:0007669"/>
    <property type="project" value="EnsemblFungi"/>
</dbReference>
<evidence type="ECO:0000313" key="2">
    <source>
        <dbReference type="Proteomes" id="UP000006310"/>
    </source>
</evidence>
<dbReference type="EMBL" id="HE978323">
    <property type="protein sequence ID" value="CCK72308.1"/>
    <property type="molecule type" value="Genomic_DNA"/>
</dbReference>
<dbReference type="STRING" id="1071383.J7RR36"/>
<gene>
    <name evidence="1" type="primary">KNAG0J02270</name>
    <name evidence="1" type="ordered locus">KNAG_0J02270</name>
</gene>
<evidence type="ECO:0000313" key="1">
    <source>
        <dbReference type="EMBL" id="CCK72308.1"/>
    </source>
</evidence>
<dbReference type="OrthoDB" id="4033908at2759"/>
<proteinExistence type="predicted"/>